<evidence type="ECO:0008006" key="2">
    <source>
        <dbReference type="Google" id="ProtNLM"/>
    </source>
</evidence>
<dbReference type="InterPro" id="IPR008775">
    <property type="entry name" value="Phytyl_CoA_dOase-like"/>
</dbReference>
<proteinExistence type="predicted"/>
<sequence>MPGTPLDDRAVREFITQGYTLVQADQPAEFHRDVSEKLDATLDAEGNPGNNILPRVPELSAIFDSPSVRGALHSLLGPGYSMHPHRYCHLNRPGSPGQNWHKDDYVYDSNARHHRFRWLMAFYYPQDVDPEMGPTGIVPARQHHNCISDPDPAKASELEQNPCGPAGTVALVNFDVWHRATANTSNRKRHMLKFQFLRMQEPIEANWLCTDEDWRQVAEDAHP</sequence>
<dbReference type="AlphaFoldDB" id="A0A382UCY6"/>
<gene>
    <name evidence="1" type="ORF">METZ01_LOCUS384993</name>
</gene>
<dbReference type="Gene3D" id="2.60.120.620">
    <property type="entry name" value="q2cbj1_9rhob like domain"/>
    <property type="match status" value="1"/>
</dbReference>
<dbReference type="Pfam" id="PF05721">
    <property type="entry name" value="PhyH"/>
    <property type="match status" value="1"/>
</dbReference>
<reference evidence="1" key="1">
    <citation type="submission" date="2018-05" db="EMBL/GenBank/DDBJ databases">
        <authorList>
            <person name="Lanie J.A."/>
            <person name="Ng W.-L."/>
            <person name="Kazmierczak K.M."/>
            <person name="Andrzejewski T.M."/>
            <person name="Davidsen T.M."/>
            <person name="Wayne K.J."/>
            <person name="Tettelin H."/>
            <person name="Glass J.I."/>
            <person name="Rusch D."/>
            <person name="Podicherti R."/>
            <person name="Tsui H.-C.T."/>
            <person name="Winkler M.E."/>
        </authorList>
    </citation>
    <scope>NUCLEOTIDE SEQUENCE</scope>
</reference>
<feature type="non-terminal residue" evidence="1">
    <location>
        <position position="223"/>
    </location>
</feature>
<accession>A0A382UCY6</accession>
<dbReference type="SUPFAM" id="SSF51197">
    <property type="entry name" value="Clavaminate synthase-like"/>
    <property type="match status" value="1"/>
</dbReference>
<evidence type="ECO:0000313" key="1">
    <source>
        <dbReference type="EMBL" id="SVD32139.1"/>
    </source>
</evidence>
<name>A0A382UCY6_9ZZZZ</name>
<protein>
    <recommendedName>
        <fullName evidence="2">Phytanoyl-CoA dioxygenase</fullName>
    </recommendedName>
</protein>
<organism evidence="1">
    <name type="scientific">marine metagenome</name>
    <dbReference type="NCBI Taxonomy" id="408172"/>
    <lineage>
        <taxon>unclassified sequences</taxon>
        <taxon>metagenomes</taxon>
        <taxon>ecological metagenomes</taxon>
    </lineage>
</organism>
<dbReference type="EMBL" id="UINC01143296">
    <property type="protein sequence ID" value="SVD32139.1"/>
    <property type="molecule type" value="Genomic_DNA"/>
</dbReference>